<dbReference type="EC" id="2.3.1.9" evidence="2"/>
<dbReference type="PANTHER" id="PTHR18919:SF107">
    <property type="entry name" value="ACETYL-COA ACETYLTRANSFERASE, CYTOSOLIC"/>
    <property type="match status" value="1"/>
</dbReference>
<evidence type="ECO:0000256" key="6">
    <source>
        <dbReference type="PIRSR" id="PIRSR000429-1"/>
    </source>
</evidence>
<feature type="active site" description="Acyl-thioester intermediate" evidence="6">
    <location>
        <position position="90"/>
    </location>
</feature>
<dbReference type="Proteomes" id="UP000263273">
    <property type="component" value="Unassembled WGS sequence"/>
</dbReference>
<keyword evidence="3 7" id="KW-0808">Transferase</keyword>
<evidence type="ECO:0000256" key="5">
    <source>
        <dbReference type="ARBA" id="ARBA00030755"/>
    </source>
</evidence>
<dbReference type="Pfam" id="PF00108">
    <property type="entry name" value="Thiolase_N"/>
    <property type="match status" value="1"/>
</dbReference>
<dbReference type="GO" id="GO:0003985">
    <property type="term" value="F:acetyl-CoA C-acetyltransferase activity"/>
    <property type="evidence" value="ECO:0007669"/>
    <property type="project" value="UniProtKB-EC"/>
</dbReference>
<feature type="active site" description="Proton acceptor" evidence="6">
    <location>
        <position position="387"/>
    </location>
</feature>
<reference evidence="10 11" key="1">
    <citation type="journal article" date="2018" name="Nat. Biotechnol.">
        <title>A standardized bacterial taxonomy based on genome phylogeny substantially revises the tree of life.</title>
        <authorList>
            <person name="Parks D.H."/>
            <person name="Chuvochina M."/>
            <person name="Waite D.W."/>
            <person name="Rinke C."/>
            <person name="Skarshewski A."/>
            <person name="Chaumeil P.A."/>
            <person name="Hugenholtz P."/>
        </authorList>
    </citation>
    <scope>NUCLEOTIDE SEQUENCE [LARGE SCALE GENOMIC DNA]</scope>
    <source>
        <strain evidence="10">UBA10948</strain>
    </source>
</reference>
<organism evidence="10 11">
    <name type="scientific">Syntrophomonas wolfei</name>
    <dbReference type="NCBI Taxonomy" id="863"/>
    <lineage>
        <taxon>Bacteria</taxon>
        <taxon>Bacillati</taxon>
        <taxon>Bacillota</taxon>
        <taxon>Clostridia</taxon>
        <taxon>Eubacteriales</taxon>
        <taxon>Syntrophomonadaceae</taxon>
        <taxon>Syntrophomonas</taxon>
    </lineage>
</organism>
<evidence type="ECO:0000259" key="9">
    <source>
        <dbReference type="Pfam" id="PF02803"/>
    </source>
</evidence>
<dbReference type="InterPro" id="IPR002155">
    <property type="entry name" value="Thiolase"/>
</dbReference>
<dbReference type="STRING" id="378794.GCA_001570625_00001"/>
<comment type="caution">
    <text evidence="10">The sequence shown here is derived from an EMBL/GenBank/DDBJ whole genome shotgun (WGS) entry which is preliminary data.</text>
</comment>
<name>A0A354YVC7_9FIRM</name>
<dbReference type="Gene3D" id="3.40.47.10">
    <property type="match status" value="1"/>
</dbReference>
<dbReference type="AlphaFoldDB" id="A0A354YVC7"/>
<keyword evidence="4 7" id="KW-0012">Acyltransferase</keyword>
<dbReference type="CDD" id="cd00751">
    <property type="entry name" value="thiolase"/>
    <property type="match status" value="1"/>
</dbReference>
<proteinExistence type="inferred from homology"/>
<gene>
    <name evidence="10" type="ORF">DDZ44_04310</name>
</gene>
<feature type="active site" description="Proton acceptor" evidence="6">
    <location>
        <position position="357"/>
    </location>
</feature>
<protein>
    <recommendedName>
        <fullName evidence="2">acetyl-CoA C-acetyltransferase</fullName>
        <ecNumber evidence="2">2.3.1.9</ecNumber>
    </recommendedName>
    <alternativeName>
        <fullName evidence="5">Acetoacetyl-CoA thiolase</fullName>
    </alternativeName>
</protein>
<dbReference type="EMBL" id="DNZF01000092">
    <property type="protein sequence ID" value="HBK53144.1"/>
    <property type="molecule type" value="Genomic_DNA"/>
</dbReference>
<dbReference type="InterPro" id="IPR020616">
    <property type="entry name" value="Thiolase_N"/>
</dbReference>
<evidence type="ECO:0000256" key="3">
    <source>
        <dbReference type="ARBA" id="ARBA00022679"/>
    </source>
</evidence>
<dbReference type="InterPro" id="IPR020617">
    <property type="entry name" value="Thiolase_C"/>
</dbReference>
<dbReference type="InterPro" id="IPR016039">
    <property type="entry name" value="Thiolase-like"/>
</dbReference>
<evidence type="ECO:0000256" key="4">
    <source>
        <dbReference type="ARBA" id="ARBA00023315"/>
    </source>
</evidence>
<accession>A0A354YVC7</accession>
<evidence type="ECO:0000256" key="1">
    <source>
        <dbReference type="ARBA" id="ARBA00010982"/>
    </source>
</evidence>
<evidence type="ECO:0000313" key="10">
    <source>
        <dbReference type="EMBL" id="HBK53144.1"/>
    </source>
</evidence>
<feature type="domain" description="Thiolase C-terminal" evidence="9">
    <location>
        <begin position="273"/>
        <end position="397"/>
    </location>
</feature>
<dbReference type="RefSeq" id="WP_276624310.1">
    <property type="nucleotide sequence ID" value="NZ_DLIJ01000095.1"/>
</dbReference>
<evidence type="ECO:0000259" key="8">
    <source>
        <dbReference type="Pfam" id="PF00108"/>
    </source>
</evidence>
<comment type="similarity">
    <text evidence="1 7">Belongs to the thiolase-like superfamily. Thiolase family.</text>
</comment>
<evidence type="ECO:0000256" key="7">
    <source>
        <dbReference type="RuleBase" id="RU003557"/>
    </source>
</evidence>
<evidence type="ECO:0000313" key="11">
    <source>
        <dbReference type="Proteomes" id="UP000263273"/>
    </source>
</evidence>
<dbReference type="Pfam" id="PF02803">
    <property type="entry name" value="Thiolase_C"/>
    <property type="match status" value="1"/>
</dbReference>
<feature type="domain" description="Thiolase N-terminal" evidence="8">
    <location>
        <begin position="6"/>
        <end position="264"/>
    </location>
</feature>
<dbReference type="PIRSF" id="PIRSF000429">
    <property type="entry name" value="Ac-CoA_Ac_transf"/>
    <property type="match status" value="1"/>
</dbReference>
<dbReference type="PANTHER" id="PTHR18919">
    <property type="entry name" value="ACETYL-COA C-ACYLTRANSFERASE"/>
    <property type="match status" value="1"/>
</dbReference>
<evidence type="ECO:0000256" key="2">
    <source>
        <dbReference type="ARBA" id="ARBA00012705"/>
    </source>
</evidence>
<dbReference type="SUPFAM" id="SSF53901">
    <property type="entry name" value="Thiolase-like"/>
    <property type="match status" value="2"/>
</dbReference>
<dbReference type="NCBIfam" id="TIGR01930">
    <property type="entry name" value="AcCoA-C-Actrans"/>
    <property type="match status" value="1"/>
</dbReference>
<sequence>MGLNEVVMVSACRTPIGKFLGQFKDVPAKDLAVTAGKEAIKRAGIPAEIIDEIVMGQVYQGLQKSLPARIVGLACGLPERSNACVVNQNCTSSMRALEIASRNIMLGVTDIALIVGVENMTQAPYMVPSARTGARMGDAKQIDSLTHDALVDSLVPGHMGMTAENVAVLYNITREQCDELAVRSHTNATNATDNGIFKREIVPVEIKTKKGITIIETDEHPIRDCSMESVGRLKAAFKKDGGVVTAANASGINDGASAAVIMSKQKAAELGITPLMKLVASVGVGVDPQIMGIGPAEAIPVALEKAGWKFDDVDYWELHEAFAPQFIGCKIRLKEKYGMDLSMDKVNHNGSGIALGHPIGSTGLRIVVSLYYELERLGLSKGGASTCVGTGPAMASLWTREI</sequence>